<dbReference type="EMBL" id="CP017150">
    <property type="protein sequence ID" value="AOP54958.1"/>
    <property type="molecule type" value="Genomic_DNA"/>
</dbReference>
<name>A0A1D7W8K8_BREAU</name>
<accession>A0A1D7W8K8</accession>
<dbReference type="AlphaFoldDB" id="A0A1D7W8K8"/>
<evidence type="ECO:0000313" key="2">
    <source>
        <dbReference type="Proteomes" id="UP000094793"/>
    </source>
</evidence>
<organism evidence="1 2">
    <name type="scientific">Brevibacterium aurantiacum</name>
    <dbReference type="NCBI Taxonomy" id="273384"/>
    <lineage>
        <taxon>Bacteria</taxon>
        <taxon>Bacillati</taxon>
        <taxon>Actinomycetota</taxon>
        <taxon>Actinomycetes</taxon>
        <taxon>Micrococcales</taxon>
        <taxon>Brevibacteriaceae</taxon>
        <taxon>Brevibacterium</taxon>
    </lineage>
</organism>
<evidence type="ECO:0000313" key="1">
    <source>
        <dbReference type="EMBL" id="AOP54958.1"/>
    </source>
</evidence>
<gene>
    <name evidence="1" type="ORF">BLSMQ_3256</name>
</gene>
<sequence length="38" mass="4379">MSKTHMSRVPPLPMHRIGKFVQTFPCKDFFASVSLHYG</sequence>
<proteinExistence type="predicted"/>
<dbReference type="Proteomes" id="UP000094793">
    <property type="component" value="Chromosome"/>
</dbReference>
<protein>
    <submittedName>
        <fullName evidence="1">Uncharacterized protein</fullName>
    </submittedName>
</protein>
<dbReference type="KEGG" id="blin:BLSMQ_3256"/>
<reference evidence="2" key="1">
    <citation type="submission" date="2016-09" db="EMBL/GenBank/DDBJ databases">
        <title>Complete Genome Sequence of Brevibacterium linens SMQ-1335.</title>
        <authorList>
            <person name="de Melo A.G."/>
            <person name="Labrie S.J."/>
            <person name="Dumaresq J."/>
            <person name="Roberts R.J."/>
            <person name="Tremblay D.M."/>
            <person name="Moineau S."/>
        </authorList>
    </citation>
    <scope>NUCLEOTIDE SEQUENCE [LARGE SCALE GENOMIC DNA]</scope>
    <source>
        <strain evidence="2">SMQ-1335</strain>
    </source>
</reference>